<dbReference type="HOGENOM" id="CLU_050192_0_0_4"/>
<evidence type="ECO:0000259" key="2">
    <source>
        <dbReference type="Pfam" id="PF16220"/>
    </source>
</evidence>
<dbReference type="InterPro" id="IPR006860">
    <property type="entry name" value="FecR"/>
</dbReference>
<dbReference type="RefSeq" id="WP_015829614.1">
    <property type="nucleotide sequence ID" value="NC_012969.1"/>
</dbReference>
<evidence type="ECO:0000313" key="3">
    <source>
        <dbReference type="EMBL" id="ACT50050.1"/>
    </source>
</evidence>
<dbReference type="STRING" id="582744.Msip34_0802"/>
<name>C6XBX5_METGS</name>
<dbReference type="eggNOG" id="COG3712">
    <property type="taxonomic scope" value="Bacteria"/>
</dbReference>
<accession>C6XBX5</accession>
<dbReference type="PANTHER" id="PTHR30273:SF2">
    <property type="entry name" value="PROTEIN FECR"/>
    <property type="match status" value="1"/>
</dbReference>
<dbReference type="EMBL" id="CP001674">
    <property type="protein sequence ID" value="ACT50050.1"/>
    <property type="molecule type" value="Genomic_DNA"/>
</dbReference>
<keyword evidence="4" id="KW-1185">Reference proteome</keyword>
<reference evidence="4" key="1">
    <citation type="submission" date="2009-07" db="EMBL/GenBank/DDBJ databases">
        <title>Complete sequence of chromosome of Methylovorus sp. SIP3-4.</title>
        <authorList>
            <person name="Lucas S."/>
            <person name="Copeland A."/>
            <person name="Lapidus A."/>
            <person name="Glavina del Rio T."/>
            <person name="Tice H."/>
            <person name="Bruce D."/>
            <person name="Goodwin L."/>
            <person name="Pitluck S."/>
            <person name="Clum A."/>
            <person name="Larimer F."/>
            <person name="Land M."/>
            <person name="Hauser L."/>
            <person name="Kyrpides N."/>
            <person name="Mikhailova N."/>
            <person name="Kayluzhnaya M."/>
            <person name="Chistoserdova L."/>
        </authorList>
    </citation>
    <scope>NUCLEOTIDE SEQUENCE [LARGE SCALE GENOMIC DNA]</scope>
    <source>
        <strain evidence="4">SIP3-4</strain>
    </source>
</reference>
<dbReference type="AlphaFoldDB" id="C6XBX5"/>
<evidence type="ECO:0000313" key="4">
    <source>
        <dbReference type="Proteomes" id="UP000002743"/>
    </source>
</evidence>
<dbReference type="InterPro" id="IPR012373">
    <property type="entry name" value="Ferrdict_sens_TM"/>
</dbReference>
<reference evidence="3 4" key="2">
    <citation type="journal article" date="2011" name="J. Bacteriol.">
        <title>Genomes of three methylotrophs from a single niche uncover genetic and metabolic divergence of Methylophilaceae.</title>
        <authorList>
            <person name="Lapidus A."/>
            <person name="Clum A."/>
            <person name="Labutti K."/>
            <person name="Kaluzhnaya M.G."/>
            <person name="Lim S."/>
            <person name="Beck D.A."/>
            <person name="Glavina Del Rio T."/>
            <person name="Nolan M."/>
            <person name="Mavromatis K."/>
            <person name="Huntemann M."/>
            <person name="Lucas S."/>
            <person name="Lidstrom M.E."/>
            <person name="Ivanova N."/>
            <person name="Chistoserdova L."/>
        </authorList>
    </citation>
    <scope>NUCLEOTIDE SEQUENCE [LARGE SCALE GENOMIC DNA]</scope>
    <source>
        <strain evidence="3 4">SIP3-4</strain>
    </source>
</reference>
<protein>
    <submittedName>
        <fullName evidence="3">Anti-FecI sigma factor, FecR</fullName>
    </submittedName>
</protein>
<organism evidence="3 4">
    <name type="scientific">Methylovorus glucosotrophus (strain SIP3-4)</name>
    <dbReference type="NCBI Taxonomy" id="582744"/>
    <lineage>
        <taxon>Bacteria</taxon>
        <taxon>Pseudomonadati</taxon>
        <taxon>Pseudomonadota</taxon>
        <taxon>Betaproteobacteria</taxon>
        <taxon>Nitrosomonadales</taxon>
        <taxon>Methylophilaceae</taxon>
        <taxon>Methylovorus</taxon>
    </lineage>
</organism>
<sequence length="331" mass="36491">MPSSSGVFSDIEEALVSWSVKLASGQATERDYEDFHQWRASNPAHEQAWQKLQALEANLVNMPETAKTLAINTLDAASRQRAVHHGRRKALKLLGIGLVLVTSGACFLNDHGPWALETEYAVPIGKKMQLDLADGTRLMLNTNTRIKVHYSLLKREIVLTSGEIYIATGSDSEGPWAHRSFWVQTPNASLEALGTQFTADQNKQRTRLHVIESAVAIHGAQTLNVHAGESYDIYAANQDPIKTADTHFDPTGWMDGVLVAKGMRLDNFASELSRYQAVHIQMDSEVAAMTVSGVFQLNQQYPAVHALRAVARSLPIKLSPLSATQLQIEKK</sequence>
<dbReference type="PANTHER" id="PTHR30273">
    <property type="entry name" value="PERIPLASMIC SIGNAL SENSOR AND SIGMA FACTOR ACTIVATOR FECR-RELATED"/>
    <property type="match status" value="1"/>
</dbReference>
<feature type="domain" description="FecR N-terminal" evidence="2">
    <location>
        <begin position="16"/>
        <end position="55"/>
    </location>
</feature>
<dbReference type="GO" id="GO:0016989">
    <property type="term" value="F:sigma factor antagonist activity"/>
    <property type="evidence" value="ECO:0007669"/>
    <property type="project" value="TreeGrafter"/>
</dbReference>
<proteinExistence type="predicted"/>
<evidence type="ECO:0000259" key="1">
    <source>
        <dbReference type="Pfam" id="PF04773"/>
    </source>
</evidence>
<dbReference type="KEGG" id="mei:Msip34_0802"/>
<dbReference type="Pfam" id="PF16220">
    <property type="entry name" value="DUF4880"/>
    <property type="match status" value="1"/>
</dbReference>
<gene>
    <name evidence="3" type="ordered locus">Msip34_0802</name>
</gene>
<dbReference type="Proteomes" id="UP000002743">
    <property type="component" value="Chromosome"/>
</dbReference>
<feature type="domain" description="FecR protein" evidence="1">
    <location>
        <begin position="121"/>
        <end position="215"/>
    </location>
</feature>
<dbReference type="Gene3D" id="2.60.120.1440">
    <property type="match status" value="1"/>
</dbReference>
<dbReference type="OrthoDB" id="8534726at2"/>
<dbReference type="Pfam" id="PF04773">
    <property type="entry name" value="FecR"/>
    <property type="match status" value="1"/>
</dbReference>
<dbReference type="InterPro" id="IPR032623">
    <property type="entry name" value="FecR_N"/>
</dbReference>
<dbReference type="PIRSF" id="PIRSF018266">
    <property type="entry name" value="FecR"/>
    <property type="match status" value="1"/>
</dbReference>